<dbReference type="Pfam" id="PF03091">
    <property type="entry name" value="CutA1"/>
    <property type="match status" value="1"/>
</dbReference>
<dbReference type="EMBL" id="JBHTBH010000004">
    <property type="protein sequence ID" value="MFC7328178.1"/>
    <property type="molecule type" value="Genomic_DNA"/>
</dbReference>
<evidence type="ECO:0000256" key="1">
    <source>
        <dbReference type="ARBA" id="ARBA00010169"/>
    </source>
</evidence>
<dbReference type="RefSeq" id="WP_379870827.1">
    <property type="nucleotide sequence ID" value="NZ_JBHTBH010000004.1"/>
</dbReference>
<dbReference type="PANTHER" id="PTHR23419:SF8">
    <property type="entry name" value="FI09726P"/>
    <property type="match status" value="1"/>
</dbReference>
<dbReference type="InterPro" id="IPR015867">
    <property type="entry name" value="N-reg_PII/ATP_PRibTrfase_C"/>
</dbReference>
<dbReference type="SUPFAM" id="SSF54913">
    <property type="entry name" value="GlnB-like"/>
    <property type="match status" value="1"/>
</dbReference>
<comment type="caution">
    <text evidence="2">The sequence shown here is derived from an EMBL/GenBank/DDBJ whole genome shotgun (WGS) entry which is preliminary data.</text>
</comment>
<protein>
    <submittedName>
        <fullName evidence="2">Divalent-cation tolerance protein CutA</fullName>
    </submittedName>
</protein>
<dbReference type="InterPro" id="IPR011322">
    <property type="entry name" value="N-reg_PII-like_a/b"/>
</dbReference>
<comment type="similarity">
    <text evidence="1">Belongs to the CutA family.</text>
</comment>
<evidence type="ECO:0000313" key="2">
    <source>
        <dbReference type="EMBL" id="MFC7328178.1"/>
    </source>
</evidence>
<reference evidence="3" key="1">
    <citation type="journal article" date="2019" name="Int. J. Syst. Evol. Microbiol.">
        <title>The Global Catalogue of Microorganisms (GCM) 10K type strain sequencing project: providing services to taxonomists for standard genome sequencing and annotation.</title>
        <authorList>
            <consortium name="The Broad Institute Genomics Platform"/>
            <consortium name="The Broad Institute Genome Sequencing Center for Infectious Disease"/>
            <person name="Wu L."/>
            <person name="Ma J."/>
        </authorList>
    </citation>
    <scope>NUCLEOTIDE SEQUENCE [LARGE SCALE GENOMIC DNA]</scope>
    <source>
        <strain evidence="3">CGMCC 4.7382</strain>
    </source>
</reference>
<proteinExistence type="inferred from homology"/>
<dbReference type="Gene3D" id="3.30.70.120">
    <property type="match status" value="1"/>
</dbReference>
<keyword evidence="3" id="KW-1185">Reference proteome</keyword>
<gene>
    <name evidence="2" type="primary">cutA</name>
    <name evidence="2" type="ORF">ACFQRF_10540</name>
</gene>
<dbReference type="PANTHER" id="PTHR23419">
    <property type="entry name" value="DIVALENT CATION TOLERANCE CUTA-RELATED"/>
    <property type="match status" value="1"/>
</dbReference>
<accession>A0ABW2KFP7</accession>
<sequence>MAEQPAEGRCLRVEMTTDGPAEAERLARSVIERRLAACAQVGGPVTSCYRWEGEVRFDKEWTVVMKTAADRLDALTAHLVEEHGYDVPEIIAVPVEGGNPGYLRWVVGETRPEA</sequence>
<dbReference type="Proteomes" id="UP001596540">
    <property type="component" value="Unassembled WGS sequence"/>
</dbReference>
<evidence type="ECO:0000313" key="3">
    <source>
        <dbReference type="Proteomes" id="UP001596540"/>
    </source>
</evidence>
<dbReference type="InterPro" id="IPR004323">
    <property type="entry name" value="Ion_tolerance_CutA"/>
</dbReference>
<name>A0ABW2KFP7_9ACTN</name>
<organism evidence="2 3">
    <name type="scientific">Marinactinospora rubrisoli</name>
    <dbReference type="NCBI Taxonomy" id="2715399"/>
    <lineage>
        <taxon>Bacteria</taxon>
        <taxon>Bacillati</taxon>
        <taxon>Actinomycetota</taxon>
        <taxon>Actinomycetes</taxon>
        <taxon>Streptosporangiales</taxon>
        <taxon>Nocardiopsidaceae</taxon>
        <taxon>Marinactinospora</taxon>
    </lineage>
</organism>